<name>A0A7V8V221_9BACT</name>
<dbReference type="RefSeq" id="WP_207394858.1">
    <property type="nucleotide sequence ID" value="NZ_JABRWO010000001.1"/>
</dbReference>
<dbReference type="AlphaFoldDB" id="A0A7V8V221"/>
<dbReference type="Proteomes" id="UP000551616">
    <property type="component" value="Unassembled WGS sequence"/>
</dbReference>
<evidence type="ECO:0000313" key="2">
    <source>
        <dbReference type="Proteomes" id="UP000551616"/>
    </source>
</evidence>
<gene>
    <name evidence="1" type="ORF">HOV93_05300</name>
</gene>
<evidence type="ECO:0000313" key="1">
    <source>
        <dbReference type="EMBL" id="MBA2113381.1"/>
    </source>
</evidence>
<protein>
    <submittedName>
        <fullName evidence="1">Uncharacterized protein</fullName>
    </submittedName>
</protein>
<dbReference type="EMBL" id="JABRWO010000001">
    <property type="protein sequence ID" value="MBA2113381.1"/>
    <property type="molecule type" value="Genomic_DNA"/>
</dbReference>
<organism evidence="1 2">
    <name type="scientific">Bremerella alba</name>
    <dbReference type="NCBI Taxonomy" id="980252"/>
    <lineage>
        <taxon>Bacteria</taxon>
        <taxon>Pseudomonadati</taxon>
        <taxon>Planctomycetota</taxon>
        <taxon>Planctomycetia</taxon>
        <taxon>Pirellulales</taxon>
        <taxon>Pirellulaceae</taxon>
        <taxon>Bremerella</taxon>
    </lineage>
</organism>
<comment type="caution">
    <text evidence="1">The sequence shown here is derived from an EMBL/GenBank/DDBJ whole genome shotgun (WGS) entry which is preliminary data.</text>
</comment>
<proteinExistence type="predicted"/>
<reference evidence="1 2" key="1">
    <citation type="submission" date="2020-05" db="EMBL/GenBank/DDBJ databases">
        <title>Bremerella alba sp. nov., a novel planctomycete isolated from the surface of the macroalga Fucus spiralis.</title>
        <authorList>
            <person name="Godinho O."/>
            <person name="Botelho R."/>
            <person name="Albuquerque L."/>
            <person name="Wiegand S."/>
            <person name="Da Costa M.S."/>
            <person name="Lobo-Da-Cunha A."/>
            <person name="Jogler C."/>
            <person name="Lage O.M."/>
        </authorList>
    </citation>
    <scope>NUCLEOTIDE SEQUENCE [LARGE SCALE GENOMIC DNA]</scope>
    <source>
        <strain evidence="1 2">FF15</strain>
    </source>
</reference>
<sequence length="166" mass="17940">MTDSTHVVESSPNADTMQLIDLVASEAAEILGVSLSDPPPVILAAVNGCIRDLQQRGGPSLDGGEDIVMLLGSLWGAQVVNGMSWQWANIDINDQEPPFSAIGVVSPSREMVIYPFNFVASCLEKDLPSTILLAYNMLSEKADSLVFEPHAYENVMSHVHHIVPPE</sequence>
<accession>A0A7V8V221</accession>
<keyword evidence="2" id="KW-1185">Reference proteome</keyword>